<feature type="transmembrane region" description="Helical" evidence="7">
    <location>
        <begin position="36"/>
        <end position="53"/>
    </location>
</feature>
<keyword evidence="6 7" id="KW-0472">Membrane</keyword>
<keyword evidence="9" id="KW-1185">Reference proteome</keyword>
<evidence type="ECO:0000313" key="9">
    <source>
        <dbReference type="Proteomes" id="UP000078555"/>
    </source>
</evidence>
<feature type="transmembrane region" description="Helical" evidence="7">
    <location>
        <begin position="344"/>
        <end position="364"/>
    </location>
</feature>
<dbReference type="Proteomes" id="UP000078555">
    <property type="component" value="Unassembled WGS sequence"/>
</dbReference>
<feature type="transmembrane region" description="Helical" evidence="7">
    <location>
        <begin position="65"/>
        <end position="83"/>
    </location>
</feature>
<organism evidence="8 9">
    <name type="scientific">Plasmodium ovale wallikeri</name>
    <dbReference type="NCBI Taxonomy" id="864142"/>
    <lineage>
        <taxon>Eukaryota</taxon>
        <taxon>Sar</taxon>
        <taxon>Alveolata</taxon>
        <taxon>Apicomplexa</taxon>
        <taxon>Aconoidasida</taxon>
        <taxon>Haemosporida</taxon>
        <taxon>Plasmodiidae</taxon>
        <taxon>Plasmodium</taxon>
        <taxon>Plasmodium (Plasmodium)</taxon>
    </lineage>
</organism>
<accession>A0A1A8Z832</accession>
<evidence type="ECO:0000256" key="2">
    <source>
        <dbReference type="ARBA" id="ARBA00007965"/>
    </source>
</evidence>
<reference evidence="9" key="1">
    <citation type="submission" date="2016-05" db="EMBL/GenBank/DDBJ databases">
        <authorList>
            <person name="Naeem Raeece"/>
        </authorList>
    </citation>
    <scope>NUCLEOTIDE SEQUENCE [LARGE SCALE GENOMIC DNA]</scope>
</reference>
<evidence type="ECO:0000256" key="6">
    <source>
        <dbReference type="ARBA" id="ARBA00023136"/>
    </source>
</evidence>
<name>A0A1A8Z832_PLAOA</name>
<sequence length="442" mass="50096">MSTGKESSKTFVDIEKKGGDYKDGKGWSGLSKRQEYILPFTFILIGLSSLNVWNTALGLNINFKYNTFQITGLVCSSIIALFINIPKLLLPYCLGGLAMLCGGFQIAHRYFSFYYFDKYCLIAFIVIGIMAGLAQTIAFSIGTTMENNMGGYMSAGIGISGVFIFVINLLLDQVVPDKKLYNVNEAKLLYLFIICELCLVLAIFFSVFNLELSSNNDKKEEEDSSKEEGLSYMELIKDSYKAILAMFLVNWLSLQLFPGVGHKKWQESHGISDYYVTVIVGMFQVFDFISRYPPNLSHIKYFKFFTFSLNKLLIANFLRLLFIPWFVLNAAVSKPFFTNIVQQCICMALLAFTNGWFNTVPFIVFVQELKKAKKKKDIETISTFMVVAIYQEAGALVIAIFVWLVIKKGLKLCQFCLPPFRSSHRVERTEQCGQLKKDATAK</sequence>
<evidence type="ECO:0000256" key="3">
    <source>
        <dbReference type="ARBA" id="ARBA00022448"/>
    </source>
</evidence>
<feature type="transmembrane region" description="Helical" evidence="7">
    <location>
        <begin position="384"/>
        <end position="406"/>
    </location>
</feature>
<protein>
    <submittedName>
        <fullName evidence="8">Nucleoside transporter 1, putative (NT1)</fullName>
    </submittedName>
</protein>
<feature type="transmembrane region" description="Helical" evidence="7">
    <location>
        <begin position="242"/>
        <end position="261"/>
    </location>
</feature>
<feature type="transmembrane region" description="Helical" evidence="7">
    <location>
        <begin position="89"/>
        <end position="107"/>
    </location>
</feature>
<dbReference type="EMBL" id="FLRD01000113">
    <property type="protein sequence ID" value="SBT40029.1"/>
    <property type="molecule type" value="Genomic_DNA"/>
</dbReference>
<dbReference type="PANTHER" id="PTHR10332">
    <property type="entry name" value="EQUILIBRATIVE NUCLEOSIDE TRANSPORTER"/>
    <property type="match status" value="1"/>
</dbReference>
<evidence type="ECO:0000256" key="1">
    <source>
        <dbReference type="ARBA" id="ARBA00004141"/>
    </source>
</evidence>
<evidence type="ECO:0000256" key="7">
    <source>
        <dbReference type="SAM" id="Phobius"/>
    </source>
</evidence>
<feature type="transmembrane region" description="Helical" evidence="7">
    <location>
        <begin position="119"/>
        <end position="141"/>
    </location>
</feature>
<comment type="similarity">
    <text evidence="2">Belongs to the SLC29A/ENT transporter (TC 2.A.57) family.</text>
</comment>
<evidence type="ECO:0000256" key="5">
    <source>
        <dbReference type="ARBA" id="ARBA00022989"/>
    </source>
</evidence>
<evidence type="ECO:0000313" key="8">
    <source>
        <dbReference type="EMBL" id="SBT40029.1"/>
    </source>
</evidence>
<feature type="transmembrane region" description="Helical" evidence="7">
    <location>
        <begin position="312"/>
        <end position="332"/>
    </location>
</feature>
<dbReference type="InterPro" id="IPR002259">
    <property type="entry name" value="Eqnu_transpt"/>
</dbReference>
<dbReference type="SUPFAM" id="SSF103473">
    <property type="entry name" value="MFS general substrate transporter"/>
    <property type="match status" value="1"/>
</dbReference>
<dbReference type="GO" id="GO:0005337">
    <property type="term" value="F:nucleoside transmembrane transporter activity"/>
    <property type="evidence" value="ECO:0007669"/>
    <property type="project" value="InterPro"/>
</dbReference>
<dbReference type="AlphaFoldDB" id="A0A1A8Z832"/>
<gene>
    <name evidence="8" type="ORF">POVWA1_041160</name>
</gene>
<feature type="transmembrane region" description="Helical" evidence="7">
    <location>
        <begin position="273"/>
        <end position="292"/>
    </location>
</feature>
<keyword evidence="5 7" id="KW-1133">Transmembrane helix</keyword>
<dbReference type="PANTHER" id="PTHR10332:SF10">
    <property type="entry name" value="EQUILIBRATIVE NUCLEOSIDE TRANSPORTER 4"/>
    <property type="match status" value="1"/>
</dbReference>
<dbReference type="GO" id="GO:0005886">
    <property type="term" value="C:plasma membrane"/>
    <property type="evidence" value="ECO:0007669"/>
    <property type="project" value="TreeGrafter"/>
</dbReference>
<keyword evidence="3" id="KW-0813">Transport</keyword>
<feature type="transmembrane region" description="Helical" evidence="7">
    <location>
        <begin position="153"/>
        <end position="176"/>
    </location>
</feature>
<proteinExistence type="inferred from homology"/>
<feature type="transmembrane region" description="Helical" evidence="7">
    <location>
        <begin position="188"/>
        <end position="208"/>
    </location>
</feature>
<dbReference type="InterPro" id="IPR036259">
    <property type="entry name" value="MFS_trans_sf"/>
</dbReference>
<evidence type="ECO:0000256" key="4">
    <source>
        <dbReference type="ARBA" id="ARBA00022692"/>
    </source>
</evidence>
<keyword evidence="4 7" id="KW-0812">Transmembrane</keyword>
<comment type="subcellular location">
    <subcellularLocation>
        <location evidence="1">Membrane</location>
        <topology evidence="1">Multi-pass membrane protein</topology>
    </subcellularLocation>
</comment>